<proteinExistence type="predicted"/>
<feature type="transmembrane region" description="Helical" evidence="2">
    <location>
        <begin position="28"/>
        <end position="51"/>
    </location>
</feature>
<gene>
    <name evidence="3" type="ORF">K504DRAFT_422678</name>
</gene>
<evidence type="ECO:0000256" key="1">
    <source>
        <dbReference type="SAM" id="MobiDB-lite"/>
    </source>
</evidence>
<evidence type="ECO:0000313" key="3">
    <source>
        <dbReference type="EMBL" id="KAF2715671.1"/>
    </source>
</evidence>
<dbReference type="OrthoDB" id="193478at2759"/>
<feature type="transmembrane region" description="Helical" evidence="2">
    <location>
        <begin position="266"/>
        <end position="295"/>
    </location>
</feature>
<sequence>MVLPTRPPRNAFNAFMRRIYNPMGFSKAYNFILWFIFAGALFGFVLARFIYLDFSGTFCPSTSKGATGAAPGECYWYTTFSQYKIGILLHLGCVLPSGLLAVVQFIPVVRHKWILVHRLNGYLVLLLFLLSTVGALMIARHAFGGGLDTQAAVGTLSIGCLTSFVLAWVNIKRLQIEQHRAWMLRGWFYAGSIITSRIVLIIAATAISTSNNYYTSRPCAQLAYIHKSQAQTLRYYPSCASFFNMTNPGQEAVVHASMANGVSSEIGVALGLSFGMALWMALAIHAVGIEVYLHLTPREAERLRKVSYQRQMEAGMKNPGSAGLTADRLGDSEPWEGNARKVSESTLGTSDVE</sequence>
<name>A0A6G1KTF4_9PLEO</name>
<dbReference type="Pfam" id="PF10067">
    <property type="entry name" value="DUF2306"/>
    <property type="match status" value="1"/>
</dbReference>
<protein>
    <recommendedName>
        <fullName evidence="5">DUF2306 domain-containing protein</fullName>
    </recommendedName>
</protein>
<dbReference type="InterPro" id="IPR018750">
    <property type="entry name" value="DUF2306_membrane"/>
</dbReference>
<evidence type="ECO:0000313" key="4">
    <source>
        <dbReference type="Proteomes" id="UP000799428"/>
    </source>
</evidence>
<feature type="transmembrane region" description="Helical" evidence="2">
    <location>
        <begin position="183"/>
        <end position="207"/>
    </location>
</feature>
<feature type="transmembrane region" description="Helical" evidence="2">
    <location>
        <begin position="151"/>
        <end position="171"/>
    </location>
</feature>
<keyword evidence="2" id="KW-0472">Membrane</keyword>
<evidence type="ECO:0000256" key="2">
    <source>
        <dbReference type="SAM" id="Phobius"/>
    </source>
</evidence>
<reference evidence="3" key="1">
    <citation type="journal article" date="2020" name="Stud. Mycol.">
        <title>101 Dothideomycetes genomes: a test case for predicting lifestyles and emergence of pathogens.</title>
        <authorList>
            <person name="Haridas S."/>
            <person name="Albert R."/>
            <person name="Binder M."/>
            <person name="Bloem J."/>
            <person name="Labutti K."/>
            <person name="Salamov A."/>
            <person name="Andreopoulos B."/>
            <person name="Baker S."/>
            <person name="Barry K."/>
            <person name="Bills G."/>
            <person name="Bluhm B."/>
            <person name="Cannon C."/>
            <person name="Castanera R."/>
            <person name="Culley D."/>
            <person name="Daum C."/>
            <person name="Ezra D."/>
            <person name="Gonzalez J."/>
            <person name="Henrissat B."/>
            <person name="Kuo A."/>
            <person name="Liang C."/>
            <person name="Lipzen A."/>
            <person name="Lutzoni F."/>
            <person name="Magnuson J."/>
            <person name="Mondo S."/>
            <person name="Nolan M."/>
            <person name="Ohm R."/>
            <person name="Pangilinan J."/>
            <person name="Park H.-J."/>
            <person name="Ramirez L."/>
            <person name="Alfaro M."/>
            <person name="Sun H."/>
            <person name="Tritt A."/>
            <person name="Yoshinaga Y."/>
            <person name="Zwiers L.-H."/>
            <person name="Turgeon B."/>
            <person name="Goodwin S."/>
            <person name="Spatafora J."/>
            <person name="Crous P."/>
            <person name="Grigoriev I."/>
        </authorList>
    </citation>
    <scope>NUCLEOTIDE SEQUENCE</scope>
    <source>
        <strain evidence="3">CBS 279.74</strain>
    </source>
</reference>
<accession>A0A6G1KTF4</accession>
<keyword evidence="4" id="KW-1185">Reference proteome</keyword>
<dbReference type="EMBL" id="MU005764">
    <property type="protein sequence ID" value="KAF2715671.1"/>
    <property type="molecule type" value="Genomic_DNA"/>
</dbReference>
<evidence type="ECO:0008006" key="5">
    <source>
        <dbReference type="Google" id="ProtNLM"/>
    </source>
</evidence>
<feature type="region of interest" description="Disordered" evidence="1">
    <location>
        <begin position="314"/>
        <end position="353"/>
    </location>
</feature>
<feature type="compositionally biased region" description="Polar residues" evidence="1">
    <location>
        <begin position="344"/>
        <end position="353"/>
    </location>
</feature>
<organism evidence="3 4">
    <name type="scientific">Pleomassaria siparia CBS 279.74</name>
    <dbReference type="NCBI Taxonomy" id="1314801"/>
    <lineage>
        <taxon>Eukaryota</taxon>
        <taxon>Fungi</taxon>
        <taxon>Dikarya</taxon>
        <taxon>Ascomycota</taxon>
        <taxon>Pezizomycotina</taxon>
        <taxon>Dothideomycetes</taxon>
        <taxon>Pleosporomycetidae</taxon>
        <taxon>Pleosporales</taxon>
        <taxon>Pleomassariaceae</taxon>
        <taxon>Pleomassaria</taxon>
    </lineage>
</organism>
<dbReference type="Proteomes" id="UP000799428">
    <property type="component" value="Unassembled WGS sequence"/>
</dbReference>
<feature type="transmembrane region" description="Helical" evidence="2">
    <location>
        <begin position="121"/>
        <end position="139"/>
    </location>
</feature>
<keyword evidence="2" id="KW-1133">Transmembrane helix</keyword>
<feature type="transmembrane region" description="Helical" evidence="2">
    <location>
        <begin position="85"/>
        <end position="109"/>
    </location>
</feature>
<keyword evidence="2" id="KW-0812">Transmembrane</keyword>
<dbReference type="AlphaFoldDB" id="A0A6G1KTF4"/>